<dbReference type="InterPro" id="IPR010147">
    <property type="entry name" value="CRISPR-assoc_prot_CasD"/>
</dbReference>
<dbReference type="EMBL" id="CP133838">
    <property type="protein sequence ID" value="WMY75234.1"/>
    <property type="molecule type" value="Genomic_DNA"/>
</dbReference>
<dbReference type="NCBIfam" id="TIGR01868">
    <property type="entry name" value="casD_Cas5e"/>
    <property type="match status" value="1"/>
</dbReference>
<proteinExistence type="predicted"/>
<evidence type="ECO:0000256" key="1">
    <source>
        <dbReference type="ARBA" id="ARBA00023118"/>
    </source>
</evidence>
<protein>
    <submittedName>
        <fullName evidence="2">Type I-E CRISPR-associated protein Cas5/CasD</fullName>
    </submittedName>
</protein>
<dbReference type="NCBIfam" id="TIGR02593">
    <property type="entry name" value="CRISPR_cas5"/>
    <property type="match status" value="1"/>
</dbReference>
<dbReference type="InterPro" id="IPR021124">
    <property type="entry name" value="CRISPR-assoc_prot_Cas5"/>
</dbReference>
<gene>
    <name evidence="2" type="primary">cas5e</name>
    <name evidence="2" type="ORF">RHD99_04455</name>
</gene>
<dbReference type="InterPro" id="IPR013422">
    <property type="entry name" value="CRISPR-assoc_prot_Cas5_N"/>
</dbReference>
<name>A0ABY9SCW2_9ENTR</name>
<keyword evidence="1" id="KW-0051">Antiviral defense</keyword>
<evidence type="ECO:0000313" key="3">
    <source>
        <dbReference type="Proteomes" id="UP001246690"/>
    </source>
</evidence>
<dbReference type="RefSeq" id="WP_309877618.1">
    <property type="nucleotide sequence ID" value="NZ_CP133838.1"/>
</dbReference>
<reference evidence="2 3" key="1">
    <citation type="submission" date="2023-09" db="EMBL/GenBank/DDBJ databases">
        <title>Buttiauxella selenatireducens sp. nov., isolated from the rhizosphere of Cardamine hupingshanesis.</title>
        <authorList>
            <person name="Zhang S."/>
            <person name="Xu Z."/>
            <person name="Wang H."/>
            <person name="Guo Y."/>
        </authorList>
    </citation>
    <scope>NUCLEOTIDE SEQUENCE [LARGE SCALE GENOMIC DNA]</scope>
    <source>
        <strain evidence="2 3">R73</strain>
    </source>
</reference>
<sequence length="244" mass="27826">MSRYLIFQLYAPLVSWGEAAVGEVRHTSTVPSRSALLGLLAAALGIKREDEQQIQSFNQHYQFAIRPLSSREQWLRDYHTVQVPKENRKRRYYTRRDELILSSEEPGTMLTSREYRCDACYHIAVRETPDAPFALEALAAALRMPVFPLYLGRKSCPPALPLNPQIIEGTLAEVFHKAYGDSSYGFHCEELAAISSAQLFCVWEGEHEGVSEFATQQRSDQPLSRARWQFTTRVQHSGNLTEEC</sequence>
<evidence type="ECO:0000313" key="2">
    <source>
        <dbReference type="EMBL" id="WMY75234.1"/>
    </source>
</evidence>
<dbReference type="Gene3D" id="3.30.70.2660">
    <property type="match status" value="1"/>
</dbReference>
<organism evidence="2 3">
    <name type="scientific">Buttiauxella selenatireducens</name>
    <dbReference type="NCBI Taxonomy" id="3073902"/>
    <lineage>
        <taxon>Bacteria</taxon>
        <taxon>Pseudomonadati</taxon>
        <taxon>Pseudomonadota</taxon>
        <taxon>Gammaproteobacteria</taxon>
        <taxon>Enterobacterales</taxon>
        <taxon>Enterobacteriaceae</taxon>
        <taxon>Buttiauxella</taxon>
    </lineage>
</organism>
<dbReference type="Pfam" id="PF09704">
    <property type="entry name" value="Cas_Cas5d"/>
    <property type="match status" value="1"/>
</dbReference>
<keyword evidence="3" id="KW-1185">Reference proteome</keyword>
<dbReference type="Proteomes" id="UP001246690">
    <property type="component" value="Chromosome"/>
</dbReference>
<accession>A0ABY9SCW2</accession>